<dbReference type="EC" id="7.4.2.8" evidence="10"/>
<comment type="similarity">
    <text evidence="10">Belongs to the SecA family.</text>
</comment>
<dbReference type="GO" id="GO:0031522">
    <property type="term" value="C:cell envelope Sec protein transport complex"/>
    <property type="evidence" value="ECO:0007669"/>
    <property type="project" value="TreeGrafter"/>
</dbReference>
<dbReference type="CDD" id="cd18803">
    <property type="entry name" value="SF2_C_secA"/>
    <property type="match status" value="1"/>
</dbReference>
<dbReference type="OrthoDB" id="9805579at2"/>
<feature type="domain" description="Helicase ATP-binding" evidence="11">
    <location>
        <begin position="104"/>
        <end position="260"/>
    </location>
</feature>
<dbReference type="InterPro" id="IPR027417">
    <property type="entry name" value="P-loop_NTPase"/>
</dbReference>
<evidence type="ECO:0000256" key="7">
    <source>
        <dbReference type="ARBA" id="ARBA00022967"/>
    </source>
</evidence>
<keyword evidence="3 10" id="KW-0963">Cytoplasm</keyword>
<reference evidence="14 15" key="1">
    <citation type="submission" date="2019-02" db="EMBL/GenBank/DDBJ databases">
        <title>Deep-cultivation of Planctomycetes and their phenomic and genomic characterization uncovers novel biology.</title>
        <authorList>
            <person name="Wiegand S."/>
            <person name="Jogler M."/>
            <person name="Boedeker C."/>
            <person name="Pinto D."/>
            <person name="Vollmers J."/>
            <person name="Rivas-Marin E."/>
            <person name="Kohn T."/>
            <person name="Peeters S.H."/>
            <person name="Heuer A."/>
            <person name="Rast P."/>
            <person name="Oberbeckmann S."/>
            <person name="Bunk B."/>
            <person name="Jeske O."/>
            <person name="Meyerdierks A."/>
            <person name="Storesund J.E."/>
            <person name="Kallscheuer N."/>
            <person name="Luecker S."/>
            <person name="Lage O.M."/>
            <person name="Pohl T."/>
            <person name="Merkel B.J."/>
            <person name="Hornburger P."/>
            <person name="Mueller R.-W."/>
            <person name="Bruemmer F."/>
            <person name="Labrenz M."/>
            <person name="Spormann A.M."/>
            <person name="Op den Camp H."/>
            <person name="Overmann J."/>
            <person name="Amann R."/>
            <person name="Jetten M.S.M."/>
            <person name="Mascher T."/>
            <person name="Medema M.H."/>
            <person name="Devos D.P."/>
            <person name="Kaster A.-K."/>
            <person name="Ovreas L."/>
            <person name="Rohde M."/>
            <person name="Galperin M.Y."/>
            <person name="Jogler C."/>
        </authorList>
    </citation>
    <scope>NUCLEOTIDE SEQUENCE [LARGE SCALE GENOMIC DNA]</scope>
    <source>
        <strain evidence="14 15">Pan189</strain>
    </source>
</reference>
<dbReference type="KEGG" id="svp:Pan189_05410"/>
<dbReference type="SUPFAM" id="SSF52540">
    <property type="entry name" value="P-loop containing nucleoside triphosphate hydrolases"/>
    <property type="match status" value="2"/>
</dbReference>
<dbReference type="SMART" id="SM00958">
    <property type="entry name" value="SecA_PP_bind"/>
    <property type="match status" value="1"/>
</dbReference>
<dbReference type="Pfam" id="PF07517">
    <property type="entry name" value="SecA_DEAD"/>
    <property type="match status" value="1"/>
</dbReference>
<evidence type="ECO:0000256" key="4">
    <source>
        <dbReference type="ARBA" id="ARBA00022741"/>
    </source>
</evidence>
<dbReference type="GO" id="GO:0005829">
    <property type="term" value="C:cytosol"/>
    <property type="evidence" value="ECO:0007669"/>
    <property type="project" value="TreeGrafter"/>
</dbReference>
<evidence type="ECO:0000256" key="1">
    <source>
        <dbReference type="ARBA" id="ARBA00022448"/>
    </source>
</evidence>
<evidence type="ECO:0000256" key="3">
    <source>
        <dbReference type="ARBA" id="ARBA00022490"/>
    </source>
</evidence>
<dbReference type="PRINTS" id="PR00906">
    <property type="entry name" value="SECA"/>
</dbReference>
<evidence type="ECO:0000256" key="9">
    <source>
        <dbReference type="ARBA" id="ARBA00023136"/>
    </source>
</evidence>
<evidence type="ECO:0000313" key="15">
    <source>
        <dbReference type="Proteomes" id="UP000317318"/>
    </source>
</evidence>
<dbReference type="Pfam" id="PF01043">
    <property type="entry name" value="SecA_PP_bind"/>
    <property type="match status" value="1"/>
</dbReference>
<dbReference type="PANTHER" id="PTHR30612">
    <property type="entry name" value="SECA INNER MEMBRANE COMPONENT OF SEC PROTEIN SECRETION SYSTEM"/>
    <property type="match status" value="1"/>
</dbReference>
<protein>
    <recommendedName>
        <fullName evidence="10">Protein translocase subunit SecA</fullName>
        <ecNumber evidence="10">7.4.2.8</ecNumber>
    </recommendedName>
</protein>
<comment type="catalytic activity">
    <reaction evidence="10">
        <text>ATP + H2O + cellular proteinSide 1 = ADP + phosphate + cellular proteinSide 2.</text>
        <dbReference type="EC" id="7.4.2.8"/>
    </reaction>
</comment>
<dbReference type="InterPro" id="IPR000185">
    <property type="entry name" value="SecA"/>
</dbReference>
<dbReference type="GO" id="GO:0005886">
    <property type="term" value="C:plasma membrane"/>
    <property type="evidence" value="ECO:0007669"/>
    <property type="project" value="UniProtKB-SubCell"/>
</dbReference>
<evidence type="ECO:0000313" key="14">
    <source>
        <dbReference type="EMBL" id="QDT36186.1"/>
    </source>
</evidence>
<dbReference type="InterPro" id="IPR001650">
    <property type="entry name" value="Helicase_C-like"/>
</dbReference>
<dbReference type="Proteomes" id="UP000317318">
    <property type="component" value="Chromosome"/>
</dbReference>
<dbReference type="PANTHER" id="PTHR30612:SF0">
    <property type="entry name" value="CHLOROPLAST PROTEIN-TRANSPORTING ATPASE"/>
    <property type="match status" value="1"/>
</dbReference>
<feature type="binding site" evidence="10">
    <location>
        <position position="519"/>
    </location>
    <ligand>
        <name>ATP</name>
        <dbReference type="ChEBI" id="CHEBI:30616"/>
    </ligand>
</feature>
<evidence type="ECO:0000256" key="6">
    <source>
        <dbReference type="ARBA" id="ARBA00022927"/>
    </source>
</evidence>
<dbReference type="Pfam" id="PF21090">
    <property type="entry name" value="P-loop_SecA"/>
    <property type="match status" value="2"/>
</dbReference>
<keyword evidence="1 10" id="KW-0813">Transport</keyword>
<proteinExistence type="inferred from homology"/>
<evidence type="ECO:0000259" key="12">
    <source>
        <dbReference type="PROSITE" id="PS51194"/>
    </source>
</evidence>
<keyword evidence="8 10" id="KW-0811">Translocation</keyword>
<dbReference type="GO" id="GO:0008564">
    <property type="term" value="F:protein-exporting ATPase activity"/>
    <property type="evidence" value="ECO:0007669"/>
    <property type="project" value="UniProtKB-EC"/>
</dbReference>
<accession>A0A517QWZ4</accession>
<dbReference type="AlphaFoldDB" id="A0A517QWZ4"/>
<dbReference type="FunFam" id="3.40.50.300:FF:000429">
    <property type="entry name" value="Preprotein translocase subunit SecA"/>
    <property type="match status" value="1"/>
</dbReference>
<comment type="subcellular location">
    <subcellularLocation>
        <location evidence="10">Cell membrane</location>
        <topology evidence="10">Peripheral membrane protein</topology>
        <orientation evidence="10">Cytoplasmic side</orientation>
    </subcellularLocation>
    <subcellularLocation>
        <location evidence="10">Cytoplasm</location>
    </subcellularLocation>
    <text evidence="10">Distribution is 50-50.</text>
</comment>
<dbReference type="GO" id="GO:0017038">
    <property type="term" value="P:protein import"/>
    <property type="evidence" value="ECO:0007669"/>
    <property type="project" value="InterPro"/>
</dbReference>
<dbReference type="PROSITE" id="PS51192">
    <property type="entry name" value="HELICASE_ATP_BIND_1"/>
    <property type="match status" value="1"/>
</dbReference>
<dbReference type="CDD" id="cd17928">
    <property type="entry name" value="DEXDc_SecA"/>
    <property type="match status" value="1"/>
</dbReference>
<dbReference type="InterPro" id="IPR011115">
    <property type="entry name" value="SecA_DEAD"/>
</dbReference>
<feature type="binding site" evidence="10">
    <location>
        <position position="102"/>
    </location>
    <ligand>
        <name>ATP</name>
        <dbReference type="ChEBI" id="CHEBI:30616"/>
    </ligand>
</feature>
<evidence type="ECO:0000256" key="8">
    <source>
        <dbReference type="ARBA" id="ARBA00023010"/>
    </source>
</evidence>
<dbReference type="InterPro" id="IPR036670">
    <property type="entry name" value="SecA_X-link_sf"/>
</dbReference>
<dbReference type="PROSITE" id="PS01312">
    <property type="entry name" value="SECA"/>
    <property type="match status" value="1"/>
</dbReference>
<dbReference type="InterPro" id="IPR011130">
    <property type="entry name" value="SecA_preprotein_X-link_dom"/>
</dbReference>
<keyword evidence="6 10" id="KW-0653">Protein transport</keyword>
<keyword evidence="7 10" id="KW-1278">Translocase</keyword>
<evidence type="ECO:0000259" key="11">
    <source>
        <dbReference type="PROSITE" id="PS51192"/>
    </source>
</evidence>
<dbReference type="EMBL" id="CP036268">
    <property type="protein sequence ID" value="QDT36186.1"/>
    <property type="molecule type" value="Genomic_DNA"/>
</dbReference>
<dbReference type="GO" id="GO:0043952">
    <property type="term" value="P:protein transport by the Sec complex"/>
    <property type="evidence" value="ECO:0007669"/>
    <property type="project" value="TreeGrafter"/>
</dbReference>
<dbReference type="GO" id="GO:0005524">
    <property type="term" value="F:ATP binding"/>
    <property type="evidence" value="ECO:0007669"/>
    <property type="project" value="UniProtKB-UniRule"/>
</dbReference>
<dbReference type="Gene3D" id="3.90.1440.10">
    <property type="entry name" value="SecA, preprotein cross-linking domain"/>
    <property type="match status" value="1"/>
</dbReference>
<name>A0A517QWZ4_9PLAN</name>
<dbReference type="Gene3D" id="3.40.50.300">
    <property type="entry name" value="P-loop containing nucleotide triphosphate hydrolases"/>
    <property type="match status" value="2"/>
</dbReference>
<feature type="binding site" evidence="10">
    <location>
        <begin position="120"/>
        <end position="124"/>
    </location>
    <ligand>
        <name>ATP</name>
        <dbReference type="ChEBI" id="CHEBI:30616"/>
    </ligand>
</feature>
<dbReference type="GO" id="GO:0006605">
    <property type="term" value="P:protein targeting"/>
    <property type="evidence" value="ECO:0007669"/>
    <property type="project" value="UniProtKB-UniRule"/>
</dbReference>
<comment type="subunit">
    <text evidence="10">Monomer and homodimer. Part of the essential Sec protein translocation apparatus which comprises SecA, SecYEG and auxiliary proteins SecDF. Other proteins may also be involved.</text>
</comment>
<evidence type="ECO:0000256" key="10">
    <source>
        <dbReference type="HAMAP-Rule" id="MF_01382"/>
    </source>
</evidence>
<dbReference type="InterPro" id="IPR020937">
    <property type="entry name" value="SecA_CS"/>
</dbReference>
<sequence>MRVSSPRNCIEEQQVAVSGMLDFIRRTSDAVCLTAAGRIARRAKSFAARASSWSADRLLEESRELKAEATAGAPSASLIVPAFGLVCEASRRVTGLSHRRPQFVGGAELAKGRILEMDTGEGKTLTALLPTYVFALTGKGCHVVTANDYLSSRDAEHARKIFELLGLTVGFLEPDSEFDDRKAAYLCDVTFGTEKEFGFDYLRDQLRIADARAKGIRPEVVQRGQHFAILDEADSILIDQARTPLVIAVPRAEQRRDDRLARWAWAAACELDPQADFENSNRSREVRLTRNGLSKVVSRVKPTALEELRFERLVRQVESSVEARRHVERDRDYVVLDGRIEIIDESTGRILTGRRWRNGLHQAIEVKERLDPSPDDGTAAEITVQSYFRKYEFLAGLTGTARDVAGEIRLVFNRDVVRVPPFLPCQRKRHPTIVTRTIAEKFTAIVRETARVSEAGRSVLIGTGTVEDSERLSAEFERDGIAHELLHARHDAREAEIVAQAGQAGQITVATNMAGRGTDIRLAPQVKNAGGLHVIIATFHRSRRYDRQLVGRAARQGDPGSYRIILSREEIELARNKEPGLTVRRFANLQRALERRDRKSRAELLKSEETRFEAAEDLGLDPVLEWPTAA</sequence>
<dbReference type="SUPFAM" id="SSF81767">
    <property type="entry name" value="Pre-protein crosslinking domain of SecA"/>
    <property type="match status" value="1"/>
</dbReference>
<dbReference type="GO" id="GO:0065002">
    <property type="term" value="P:intracellular protein transmembrane transport"/>
    <property type="evidence" value="ECO:0007669"/>
    <property type="project" value="UniProtKB-UniRule"/>
</dbReference>
<feature type="domain" description="Helicase C-terminal" evidence="12">
    <location>
        <begin position="437"/>
        <end position="597"/>
    </location>
</feature>
<keyword evidence="9 10" id="KW-0472">Membrane</keyword>
<dbReference type="InterPro" id="IPR014001">
    <property type="entry name" value="Helicase_ATP-bd"/>
</dbReference>
<keyword evidence="5 10" id="KW-0067">ATP-binding</keyword>
<gene>
    <name evidence="10" type="primary">secA</name>
    <name evidence="14" type="ORF">Pan189_05410</name>
</gene>
<dbReference type="HAMAP" id="MF_01382">
    <property type="entry name" value="SecA"/>
    <property type="match status" value="1"/>
</dbReference>
<dbReference type="InterPro" id="IPR014018">
    <property type="entry name" value="SecA_motor_DEAD"/>
</dbReference>
<evidence type="ECO:0000256" key="5">
    <source>
        <dbReference type="ARBA" id="ARBA00022840"/>
    </source>
</evidence>
<dbReference type="PROSITE" id="PS51196">
    <property type="entry name" value="SECA_MOTOR_DEAD"/>
    <property type="match status" value="1"/>
</dbReference>
<dbReference type="InterPro" id="IPR044722">
    <property type="entry name" value="SecA_SF2_C"/>
</dbReference>
<keyword evidence="15" id="KW-1185">Reference proteome</keyword>
<comment type="function">
    <text evidence="10">Part of the Sec protein translocase complex. Interacts with the SecYEG preprotein conducting channel. Has a central role in coupling the hydrolysis of ATP to the transfer of proteins into and across the cell membrane, serving as an ATP-driven molecular motor driving the stepwise translocation of polypeptide chains across the membrane.</text>
</comment>
<feature type="domain" description="SecA family profile" evidence="13">
    <location>
        <begin position="18"/>
        <end position="594"/>
    </location>
</feature>
<keyword evidence="2 10" id="KW-1003">Cell membrane</keyword>
<evidence type="ECO:0000259" key="13">
    <source>
        <dbReference type="PROSITE" id="PS51196"/>
    </source>
</evidence>
<evidence type="ECO:0000256" key="2">
    <source>
        <dbReference type="ARBA" id="ARBA00022475"/>
    </source>
</evidence>
<dbReference type="PROSITE" id="PS51194">
    <property type="entry name" value="HELICASE_CTER"/>
    <property type="match status" value="1"/>
</dbReference>
<dbReference type="SMART" id="SM00957">
    <property type="entry name" value="SecA_DEAD"/>
    <property type="match status" value="1"/>
</dbReference>
<keyword evidence="4 10" id="KW-0547">Nucleotide-binding</keyword>
<organism evidence="14 15">
    <name type="scientific">Stratiformator vulcanicus</name>
    <dbReference type="NCBI Taxonomy" id="2527980"/>
    <lineage>
        <taxon>Bacteria</taxon>
        <taxon>Pseudomonadati</taxon>
        <taxon>Planctomycetota</taxon>
        <taxon>Planctomycetia</taxon>
        <taxon>Planctomycetales</taxon>
        <taxon>Planctomycetaceae</taxon>
        <taxon>Stratiformator</taxon>
    </lineage>
</organism>